<comment type="caution">
    <text evidence="2">The sequence shown here is derived from an EMBL/GenBank/DDBJ whole genome shotgun (WGS) entry which is preliminary data.</text>
</comment>
<evidence type="ECO:0000313" key="2">
    <source>
        <dbReference type="EMBL" id="GMF11706.1"/>
    </source>
</evidence>
<keyword evidence="3" id="KW-1185">Reference proteome</keyword>
<keyword evidence="1" id="KW-1133">Transmembrane helix</keyword>
<sequence>MGMSVPRRVMGPKTCTTVFVDDYRYERDIVQTNLVDWYGIISMLRGSAQAYVWIRVALLIYGAYVVVLHPINVIGRLVRAASIVLRIPFEVVVYSSLLPVNAYVIAVLLDGSFMDIYLDSYWASVGGAINFELVAFLQTTAVQMRNVWLLAVLVTVTVLSVRNVREFWSDGSPGIRGHIICFTSTLTIVGPYKNTIFRDTNINATIRVVNKGQTIKVVQGNPIGHYNNSTYLFDYSVIMLIFCIIVVIGVVAILKICGMSTRRGSWIYRETEGIILSSTPIVPIGARRFWLMSILSVQFYLPQYPLTESQPCQLKKRMSWLDTPTILEEPQNHTKVWPFHSQILDNTKTLKQLQESEVGKYSAEYRSVVQLMNISMMTDPWNFFWLRFVGIQLYLYKIRLKSLITFGFCSNSVIQTYATILPFAEDEMEEHTGLTTTEYELLNSASSRDVPITVLIQSG</sequence>
<dbReference type="AlphaFoldDB" id="A0A9W6WQ71"/>
<proteinExistence type="predicted"/>
<reference evidence="2" key="1">
    <citation type="submission" date="2023-04" db="EMBL/GenBank/DDBJ databases">
        <title>Phytophthora lilii NBRC 32176.</title>
        <authorList>
            <person name="Ichikawa N."/>
            <person name="Sato H."/>
            <person name="Tonouchi N."/>
        </authorList>
    </citation>
    <scope>NUCLEOTIDE SEQUENCE</scope>
    <source>
        <strain evidence="2">NBRC 32176</strain>
    </source>
</reference>
<gene>
    <name evidence="2" type="ORF">Plil01_000238300</name>
</gene>
<name>A0A9W6WQ71_9STRA</name>
<protein>
    <submittedName>
        <fullName evidence="2">Unnamed protein product</fullName>
    </submittedName>
</protein>
<evidence type="ECO:0000256" key="1">
    <source>
        <dbReference type="SAM" id="Phobius"/>
    </source>
</evidence>
<feature type="transmembrane region" description="Helical" evidence="1">
    <location>
        <begin position="52"/>
        <end position="75"/>
    </location>
</feature>
<feature type="transmembrane region" description="Helical" evidence="1">
    <location>
        <begin position="87"/>
        <end position="109"/>
    </location>
</feature>
<dbReference type="Proteomes" id="UP001165083">
    <property type="component" value="Unassembled WGS sequence"/>
</dbReference>
<feature type="transmembrane region" description="Helical" evidence="1">
    <location>
        <begin position="235"/>
        <end position="254"/>
    </location>
</feature>
<accession>A0A9W6WQ71</accession>
<dbReference type="OrthoDB" id="68488at2759"/>
<keyword evidence="1" id="KW-0472">Membrane</keyword>
<organism evidence="2 3">
    <name type="scientific">Phytophthora lilii</name>
    <dbReference type="NCBI Taxonomy" id="2077276"/>
    <lineage>
        <taxon>Eukaryota</taxon>
        <taxon>Sar</taxon>
        <taxon>Stramenopiles</taxon>
        <taxon>Oomycota</taxon>
        <taxon>Peronosporomycetes</taxon>
        <taxon>Peronosporales</taxon>
        <taxon>Peronosporaceae</taxon>
        <taxon>Phytophthora</taxon>
    </lineage>
</organism>
<keyword evidence="1" id="KW-0812">Transmembrane</keyword>
<evidence type="ECO:0000313" key="3">
    <source>
        <dbReference type="Proteomes" id="UP001165083"/>
    </source>
</evidence>
<dbReference type="EMBL" id="BSXW01000084">
    <property type="protein sequence ID" value="GMF11706.1"/>
    <property type="molecule type" value="Genomic_DNA"/>
</dbReference>
<feature type="transmembrane region" description="Helical" evidence="1">
    <location>
        <begin position="147"/>
        <end position="164"/>
    </location>
</feature>